<gene>
    <name evidence="1" type="ORF">UFOVP629_20</name>
</gene>
<organism evidence="1">
    <name type="scientific">uncultured Caudovirales phage</name>
    <dbReference type="NCBI Taxonomy" id="2100421"/>
    <lineage>
        <taxon>Viruses</taxon>
        <taxon>Duplodnaviria</taxon>
        <taxon>Heunggongvirae</taxon>
        <taxon>Uroviricota</taxon>
        <taxon>Caudoviricetes</taxon>
        <taxon>Peduoviridae</taxon>
        <taxon>Maltschvirus</taxon>
        <taxon>Maltschvirus maltsch</taxon>
    </lineage>
</organism>
<proteinExistence type="predicted"/>
<protein>
    <submittedName>
        <fullName evidence="1">Uncharacterized protein</fullName>
    </submittedName>
</protein>
<evidence type="ECO:0000313" key="1">
    <source>
        <dbReference type="EMBL" id="CAB4154251.1"/>
    </source>
</evidence>
<reference evidence="1" key="1">
    <citation type="submission" date="2020-04" db="EMBL/GenBank/DDBJ databases">
        <authorList>
            <person name="Chiriac C."/>
            <person name="Salcher M."/>
            <person name="Ghai R."/>
            <person name="Kavagutti S V."/>
        </authorList>
    </citation>
    <scope>NUCLEOTIDE SEQUENCE</scope>
</reference>
<name>A0A6J5N9Y9_9CAUD</name>
<sequence length="243" mass="26764">MREAYGVVGAGVAPRKVIEAGLNDIGISSLFIIPWYGKVTEGLEIVYDWVLDNNAVFSIVAKDEVKGPPKALASKATSVMLVQDVDAHIVRTLKDREVQGMVLVLWDQNKEKYSVEIASMAIDLKLPTLELTNGLVPIILNDSDDTAIEDEMPDLGEASYDRETLEMMPTALVKRMAKDKGLEPKSKEEAVEMLSPDDQKLDNSNLIGSVVFLLRDGTEIGFNGTQDILQKIFDVVSKHTSAW</sequence>
<accession>A0A6J5N9Y9</accession>
<dbReference type="EMBL" id="LR796612">
    <property type="protein sequence ID" value="CAB4154251.1"/>
    <property type="molecule type" value="Genomic_DNA"/>
</dbReference>